<dbReference type="AlphaFoldDB" id="A0A8J3F1N4"/>
<evidence type="ECO:0000256" key="1">
    <source>
        <dbReference type="ARBA" id="ARBA00010466"/>
    </source>
</evidence>
<proteinExistence type="inferred from homology"/>
<dbReference type="SUPFAM" id="SSF88659">
    <property type="entry name" value="Sigma3 and sigma4 domains of RNA polymerase sigma factors"/>
    <property type="match status" value="1"/>
</dbReference>
<dbReference type="InterPro" id="IPR013324">
    <property type="entry name" value="RNA_pol_sigma_r3/r4-like"/>
</dbReference>
<dbReference type="Proteomes" id="UP000626244">
    <property type="component" value="Unassembled WGS sequence"/>
</dbReference>
<dbReference type="InterPro" id="IPR012318">
    <property type="entry name" value="HTH_CRP"/>
</dbReference>
<feature type="domain" description="HTH crp-type" evidence="5">
    <location>
        <begin position="1"/>
        <end position="58"/>
    </location>
</feature>
<dbReference type="OrthoDB" id="58802at2"/>
<dbReference type="RefSeq" id="WP_088001405.1">
    <property type="nucleotide sequence ID" value="NZ_BMHB01000002.1"/>
</dbReference>
<comment type="similarity">
    <text evidence="1">Belongs to the SorC transcriptional regulatory family.</text>
</comment>
<dbReference type="InterPro" id="IPR037171">
    <property type="entry name" value="NagB/RpiA_transferase-like"/>
</dbReference>
<evidence type="ECO:0000313" key="7">
    <source>
        <dbReference type="Proteomes" id="UP000626244"/>
    </source>
</evidence>
<dbReference type="GO" id="GO:0030246">
    <property type="term" value="F:carbohydrate binding"/>
    <property type="evidence" value="ECO:0007669"/>
    <property type="project" value="InterPro"/>
</dbReference>
<dbReference type="EMBL" id="BMHB01000002">
    <property type="protein sequence ID" value="GGI16816.1"/>
    <property type="molecule type" value="Genomic_DNA"/>
</dbReference>
<sequence length="315" mass="35579">MSLEKQRLIIDAARLYYDSDFSQQEIANTLGISRPTVSRLLQQAKELGYVRIEIIDPLEDNHDLAKELKKKYNLQSVEVCYSPIDDYSEVTQIITKKAADVLGDYVNDGDIVGVTWGTTMYHIAKKLEKKSVKGVEVIQLNGGISYSKTNTYASETVNMFAEAFNTIPRYLPLPVIFDNPQVKQMVESDRHIERLIELGKQSNIGIFTVGTVKKDALLFRVGYFNEEEEQNIQTYAVGDICSRFFDKNGQIYSNLLNSRTIGIELDELRNKEKSILVAGGEKKTDAINGALVGKYANILITDQFTAKRLLEINNE</sequence>
<dbReference type="InterPro" id="IPR051054">
    <property type="entry name" value="SorC_transcr_regulators"/>
</dbReference>
<protein>
    <submittedName>
        <fullName evidence="6">Deoxyribonucleoside regulator</fullName>
    </submittedName>
</protein>
<dbReference type="PROSITE" id="PS51063">
    <property type="entry name" value="HTH_CRP_2"/>
    <property type="match status" value="1"/>
</dbReference>
<dbReference type="InterPro" id="IPR007324">
    <property type="entry name" value="Sugar-bd_dom_put"/>
</dbReference>
<evidence type="ECO:0000313" key="6">
    <source>
        <dbReference type="EMBL" id="GGI16816.1"/>
    </source>
</evidence>
<dbReference type="Gene3D" id="3.40.50.1360">
    <property type="match status" value="1"/>
</dbReference>
<keyword evidence="2" id="KW-0805">Transcription regulation</keyword>
<gene>
    <name evidence="6" type="primary">deoR</name>
    <name evidence="6" type="ORF">GCM10007380_34850</name>
</gene>
<dbReference type="GO" id="GO:0003677">
    <property type="term" value="F:DNA binding"/>
    <property type="evidence" value="ECO:0007669"/>
    <property type="project" value="UniProtKB-KW"/>
</dbReference>
<keyword evidence="7" id="KW-1185">Reference proteome</keyword>
<evidence type="ECO:0000256" key="2">
    <source>
        <dbReference type="ARBA" id="ARBA00023015"/>
    </source>
</evidence>
<name>A0A8J3F1N4_9BACI</name>
<dbReference type="Pfam" id="PF04198">
    <property type="entry name" value="Sugar-bind"/>
    <property type="match status" value="1"/>
</dbReference>
<evidence type="ECO:0000256" key="3">
    <source>
        <dbReference type="ARBA" id="ARBA00023125"/>
    </source>
</evidence>
<comment type="caution">
    <text evidence="6">The sequence shown here is derived from an EMBL/GenBank/DDBJ whole genome shotgun (WGS) entry which is preliminary data.</text>
</comment>
<organism evidence="6 7">
    <name type="scientific">Gottfriedia solisilvae</name>
    <dbReference type="NCBI Taxonomy" id="1516104"/>
    <lineage>
        <taxon>Bacteria</taxon>
        <taxon>Bacillati</taxon>
        <taxon>Bacillota</taxon>
        <taxon>Bacilli</taxon>
        <taxon>Bacillales</taxon>
        <taxon>Bacillaceae</taxon>
        <taxon>Gottfriedia</taxon>
    </lineage>
</organism>
<dbReference type="PANTHER" id="PTHR34294">
    <property type="entry name" value="TRANSCRIPTIONAL REGULATOR-RELATED"/>
    <property type="match status" value="1"/>
</dbReference>
<evidence type="ECO:0000259" key="5">
    <source>
        <dbReference type="PROSITE" id="PS51063"/>
    </source>
</evidence>
<dbReference type="SUPFAM" id="SSF100950">
    <property type="entry name" value="NagB/RpiA/CoA transferase-like"/>
    <property type="match status" value="1"/>
</dbReference>
<keyword evidence="3" id="KW-0238">DNA-binding</keyword>
<dbReference type="PANTHER" id="PTHR34294:SF1">
    <property type="entry name" value="TRANSCRIPTIONAL REGULATOR LSRR"/>
    <property type="match status" value="1"/>
</dbReference>
<keyword evidence="4" id="KW-0804">Transcription</keyword>
<evidence type="ECO:0000256" key="4">
    <source>
        <dbReference type="ARBA" id="ARBA00023163"/>
    </source>
</evidence>
<accession>A0A8J3F1N4</accession>
<dbReference type="Pfam" id="PF13545">
    <property type="entry name" value="HTH_Crp_2"/>
    <property type="match status" value="1"/>
</dbReference>
<reference evidence="7" key="1">
    <citation type="journal article" date="2019" name="Int. J. Syst. Evol. Microbiol.">
        <title>The Global Catalogue of Microorganisms (GCM) 10K type strain sequencing project: providing services to taxonomists for standard genome sequencing and annotation.</title>
        <authorList>
            <consortium name="The Broad Institute Genomics Platform"/>
            <consortium name="The Broad Institute Genome Sequencing Center for Infectious Disease"/>
            <person name="Wu L."/>
            <person name="Ma J."/>
        </authorList>
    </citation>
    <scope>NUCLEOTIDE SEQUENCE [LARGE SCALE GENOMIC DNA]</scope>
    <source>
        <strain evidence="7">CGMCC 1.14993</strain>
    </source>
</reference>
<dbReference type="Gene3D" id="1.10.10.60">
    <property type="entry name" value="Homeodomain-like"/>
    <property type="match status" value="1"/>
</dbReference>
<dbReference type="GO" id="GO:0006355">
    <property type="term" value="P:regulation of DNA-templated transcription"/>
    <property type="evidence" value="ECO:0007669"/>
    <property type="project" value="InterPro"/>
</dbReference>